<evidence type="ECO:0000256" key="2">
    <source>
        <dbReference type="ARBA" id="ARBA00022670"/>
    </source>
</evidence>
<sequence length="656" mass="73409">MSNPYQTTQPDIDEDDIYVYGTEPAQYPHPIDNPTPDPPIIQPPVQGGVQYPTDPGVMQQPMMQPVMQPMMQPMMQPHVSNPYGVPTSGDIQLQTGVPGLLDDTEVPIVPPTEDIIQEGAELEETPKKKSHKKCCCITWIIIALLVIICIVLCCIFCVRVPRVAEPGSVWSIFGMVPVADASIYFYSFPDTITDSMRVFTDSIFTHNLDDSDYSYIGEDGGINEHKSPSEGQYQDFLFNFPASDAYTTHRPLPGSSVVVESFDSSDIAQGAIGDCWFLSALASVANDGTLEYVRPRWDSSTGKVVGSLFFGDKLVEILTDDILAYYTNYNDIQYYARSTDDGEMWVSFQEKILAKLAGGYANLDGNILESGFMMLRPGFPIGNYDLDLISDSEHTKLLKNGIKHNGAITAAIASIDGQDYIDGLPTGHAYSVLSITDVPDDIVTGGVTLYEVRNPWAMTEYNGPYSDSDDIWLTNPQLAQYMDFEDKNDGLFYIQESDFYSIYDDYVIMSSPNEYKLSVIAEIPISLPDIVGIDVYFPPSNEEVFWFMSLDLPPKVTPDIYYDGDDTHIISFGDGAFGYKIPPHNQEEYHFFYLAPTQGDYAVGRVAMFSTDEEWSFEMFLCDGYTYNCGYSSLEEVKKPSYINKQTKYIIKNLDK</sequence>
<dbReference type="PROSITE" id="PS00139">
    <property type="entry name" value="THIOL_PROTEASE_CYS"/>
    <property type="match status" value="1"/>
</dbReference>
<dbReference type="InterPro" id="IPR001300">
    <property type="entry name" value="Peptidase_C2_calpain_cat"/>
</dbReference>
<organism evidence="8 9">
    <name type="scientific">Aduncisulcus paluster</name>
    <dbReference type="NCBI Taxonomy" id="2918883"/>
    <lineage>
        <taxon>Eukaryota</taxon>
        <taxon>Metamonada</taxon>
        <taxon>Carpediemonas-like organisms</taxon>
        <taxon>Aduncisulcus</taxon>
    </lineage>
</organism>
<keyword evidence="6" id="KW-0472">Membrane</keyword>
<keyword evidence="9" id="KW-1185">Reference proteome</keyword>
<evidence type="ECO:0000313" key="8">
    <source>
        <dbReference type="EMBL" id="GKT28111.1"/>
    </source>
</evidence>
<feature type="active site" evidence="5">
    <location>
        <position position="428"/>
    </location>
</feature>
<evidence type="ECO:0000256" key="3">
    <source>
        <dbReference type="ARBA" id="ARBA00022801"/>
    </source>
</evidence>
<dbReference type="InterPro" id="IPR038765">
    <property type="entry name" value="Papain-like_cys_pep_sf"/>
</dbReference>
<evidence type="ECO:0000313" key="9">
    <source>
        <dbReference type="Proteomes" id="UP001057375"/>
    </source>
</evidence>
<evidence type="ECO:0000256" key="1">
    <source>
        <dbReference type="ARBA" id="ARBA00007623"/>
    </source>
</evidence>
<evidence type="ECO:0000256" key="6">
    <source>
        <dbReference type="SAM" id="Phobius"/>
    </source>
</evidence>
<feature type="active site" evidence="5">
    <location>
        <position position="454"/>
    </location>
</feature>
<evidence type="ECO:0000256" key="4">
    <source>
        <dbReference type="ARBA" id="ARBA00022807"/>
    </source>
</evidence>
<dbReference type="Gene3D" id="3.90.70.10">
    <property type="entry name" value="Cysteine proteinases"/>
    <property type="match status" value="1"/>
</dbReference>
<feature type="transmembrane region" description="Helical" evidence="6">
    <location>
        <begin position="137"/>
        <end position="158"/>
    </location>
</feature>
<keyword evidence="4 5" id="KW-0788">Thiol protease</keyword>
<dbReference type="PRINTS" id="PR00704">
    <property type="entry name" value="CALPAIN"/>
</dbReference>
<dbReference type="Proteomes" id="UP001057375">
    <property type="component" value="Unassembled WGS sequence"/>
</dbReference>
<keyword evidence="6" id="KW-0812">Transmembrane</keyword>
<feature type="domain" description="Calpain catalytic" evidence="7">
    <location>
        <begin position="198"/>
        <end position="512"/>
    </location>
</feature>
<dbReference type="InterPro" id="IPR022684">
    <property type="entry name" value="Calpain_cysteine_protease"/>
</dbReference>
<keyword evidence="6" id="KW-1133">Transmembrane helix</keyword>
<comment type="similarity">
    <text evidence="1">Belongs to the peptidase C2 family.</text>
</comment>
<gene>
    <name evidence="8" type="ORF">ADUPG1_000432</name>
</gene>
<dbReference type="SMART" id="SM00230">
    <property type="entry name" value="CysPc"/>
    <property type="match status" value="1"/>
</dbReference>
<feature type="active site" evidence="5">
    <location>
        <position position="275"/>
    </location>
</feature>
<dbReference type="PANTHER" id="PTHR10183">
    <property type="entry name" value="CALPAIN"/>
    <property type="match status" value="1"/>
</dbReference>
<comment type="caution">
    <text evidence="8">The sequence shown here is derived from an EMBL/GenBank/DDBJ whole genome shotgun (WGS) entry which is preliminary data.</text>
</comment>
<dbReference type="SUPFAM" id="SSF54001">
    <property type="entry name" value="Cysteine proteinases"/>
    <property type="match status" value="1"/>
</dbReference>
<accession>A0ABQ5KB41</accession>
<keyword evidence="3 5" id="KW-0378">Hydrolase</keyword>
<evidence type="ECO:0000259" key="7">
    <source>
        <dbReference type="PROSITE" id="PS50203"/>
    </source>
</evidence>
<dbReference type="EMBL" id="BQXS01000154">
    <property type="protein sequence ID" value="GKT28111.1"/>
    <property type="molecule type" value="Genomic_DNA"/>
</dbReference>
<dbReference type="PROSITE" id="PS50203">
    <property type="entry name" value="CALPAIN_CAT"/>
    <property type="match status" value="1"/>
</dbReference>
<dbReference type="Pfam" id="PF00648">
    <property type="entry name" value="Peptidase_C2"/>
    <property type="match status" value="1"/>
</dbReference>
<evidence type="ECO:0000256" key="5">
    <source>
        <dbReference type="PROSITE-ProRule" id="PRU00239"/>
    </source>
</evidence>
<name>A0ABQ5KB41_9EUKA</name>
<protein>
    <submittedName>
        <fullName evidence="8">Peptidase C2, calpain family like protein</fullName>
    </submittedName>
</protein>
<dbReference type="PANTHER" id="PTHR10183:SF379">
    <property type="entry name" value="CALPAIN-5"/>
    <property type="match status" value="1"/>
</dbReference>
<reference evidence="8" key="1">
    <citation type="submission" date="2022-03" db="EMBL/GenBank/DDBJ databases">
        <title>Draft genome sequence of Aduncisulcus paluster, a free-living microaerophilic Fornicata.</title>
        <authorList>
            <person name="Yuyama I."/>
            <person name="Kume K."/>
            <person name="Tamura T."/>
            <person name="Inagaki Y."/>
            <person name="Hashimoto T."/>
        </authorList>
    </citation>
    <scope>NUCLEOTIDE SEQUENCE</scope>
    <source>
        <strain evidence="8">NY0171</strain>
    </source>
</reference>
<keyword evidence="2 5" id="KW-0645">Protease</keyword>
<dbReference type="InterPro" id="IPR000169">
    <property type="entry name" value="Pept_cys_AS"/>
</dbReference>
<proteinExistence type="inferred from homology"/>